<accession>A0AAW2X2F6</accession>
<reference evidence="4" key="2">
    <citation type="journal article" date="2024" name="Plant">
        <title>Genomic evolution and insights into agronomic trait innovations of Sesamum species.</title>
        <authorList>
            <person name="Miao H."/>
            <person name="Wang L."/>
            <person name="Qu L."/>
            <person name="Liu H."/>
            <person name="Sun Y."/>
            <person name="Le M."/>
            <person name="Wang Q."/>
            <person name="Wei S."/>
            <person name="Zheng Y."/>
            <person name="Lin W."/>
            <person name="Duan Y."/>
            <person name="Cao H."/>
            <person name="Xiong S."/>
            <person name="Wang X."/>
            <person name="Wei L."/>
            <person name="Li C."/>
            <person name="Ma Q."/>
            <person name="Ju M."/>
            <person name="Zhao R."/>
            <person name="Li G."/>
            <person name="Mu C."/>
            <person name="Tian Q."/>
            <person name="Mei H."/>
            <person name="Zhang T."/>
            <person name="Gao T."/>
            <person name="Zhang H."/>
        </authorList>
    </citation>
    <scope>NUCLEOTIDE SEQUENCE</scope>
    <source>
        <strain evidence="4">KEN1</strain>
    </source>
</reference>
<dbReference type="InterPro" id="IPR045051">
    <property type="entry name" value="SBT"/>
</dbReference>
<dbReference type="GO" id="GO:0004252">
    <property type="term" value="F:serine-type endopeptidase activity"/>
    <property type="evidence" value="ECO:0007669"/>
    <property type="project" value="InterPro"/>
</dbReference>
<gene>
    <name evidence="4" type="ORF">Slati_1770900</name>
</gene>
<organism evidence="4">
    <name type="scientific">Sesamum latifolium</name>
    <dbReference type="NCBI Taxonomy" id="2727402"/>
    <lineage>
        <taxon>Eukaryota</taxon>
        <taxon>Viridiplantae</taxon>
        <taxon>Streptophyta</taxon>
        <taxon>Embryophyta</taxon>
        <taxon>Tracheophyta</taxon>
        <taxon>Spermatophyta</taxon>
        <taxon>Magnoliopsida</taxon>
        <taxon>eudicotyledons</taxon>
        <taxon>Gunneridae</taxon>
        <taxon>Pentapetalae</taxon>
        <taxon>asterids</taxon>
        <taxon>lamiids</taxon>
        <taxon>Lamiales</taxon>
        <taxon>Pedaliaceae</taxon>
        <taxon>Sesamum</taxon>
    </lineage>
</organism>
<comment type="caution">
    <text evidence="4">The sequence shown here is derived from an EMBL/GenBank/DDBJ whole genome shotgun (WGS) entry which is preliminary data.</text>
</comment>
<dbReference type="InterPro" id="IPR023827">
    <property type="entry name" value="Peptidase_S8_Asp-AS"/>
</dbReference>
<dbReference type="AlphaFoldDB" id="A0AAW2X2F6"/>
<keyword evidence="3" id="KW-0378">Hydrolase</keyword>
<evidence type="ECO:0000256" key="3">
    <source>
        <dbReference type="ARBA" id="ARBA00022801"/>
    </source>
</evidence>
<proteinExistence type="inferred from homology"/>
<dbReference type="PROSITE" id="PS00136">
    <property type="entry name" value="SUBTILASE_ASP"/>
    <property type="match status" value="1"/>
</dbReference>
<dbReference type="Gene3D" id="3.40.50.200">
    <property type="entry name" value="Peptidase S8/S53 domain"/>
    <property type="match status" value="1"/>
</dbReference>
<evidence type="ECO:0000256" key="1">
    <source>
        <dbReference type="ARBA" id="ARBA00011073"/>
    </source>
</evidence>
<name>A0AAW2X2F6_9LAMI</name>
<comment type="similarity">
    <text evidence="1">Belongs to the peptidase S8 family.</text>
</comment>
<dbReference type="InterPro" id="IPR036852">
    <property type="entry name" value="Peptidase_S8/S53_dom_sf"/>
</dbReference>
<dbReference type="InterPro" id="IPR015500">
    <property type="entry name" value="Peptidase_S8_subtilisin-rel"/>
</dbReference>
<protein>
    <submittedName>
        <fullName evidence="4">Subtilisin-like protease SBT2.2</fullName>
    </submittedName>
</protein>
<reference evidence="4" key="1">
    <citation type="submission" date="2020-06" db="EMBL/GenBank/DDBJ databases">
        <authorList>
            <person name="Li T."/>
            <person name="Hu X."/>
            <person name="Zhang T."/>
            <person name="Song X."/>
            <person name="Zhang H."/>
            <person name="Dai N."/>
            <person name="Sheng W."/>
            <person name="Hou X."/>
            <person name="Wei L."/>
        </authorList>
    </citation>
    <scope>NUCLEOTIDE SEQUENCE</scope>
    <source>
        <strain evidence="4">KEN1</strain>
        <tissue evidence="4">Leaf</tissue>
    </source>
</reference>
<keyword evidence="4" id="KW-0645">Protease</keyword>
<dbReference type="PRINTS" id="PR00723">
    <property type="entry name" value="SUBTILISIN"/>
</dbReference>
<dbReference type="PANTHER" id="PTHR10795">
    <property type="entry name" value="PROPROTEIN CONVERTASE SUBTILISIN/KEXIN"/>
    <property type="match status" value="1"/>
</dbReference>
<dbReference type="EMBL" id="JACGWN010000006">
    <property type="protein sequence ID" value="KAL0446430.1"/>
    <property type="molecule type" value="Genomic_DNA"/>
</dbReference>
<dbReference type="SUPFAM" id="SSF52743">
    <property type="entry name" value="Subtilisin-like"/>
    <property type="match status" value="1"/>
</dbReference>
<evidence type="ECO:0000256" key="2">
    <source>
        <dbReference type="ARBA" id="ARBA00022729"/>
    </source>
</evidence>
<evidence type="ECO:0000313" key="4">
    <source>
        <dbReference type="EMBL" id="KAL0446430.1"/>
    </source>
</evidence>
<dbReference type="GO" id="GO:0006508">
    <property type="term" value="P:proteolysis"/>
    <property type="evidence" value="ECO:0007669"/>
    <property type="project" value="UniProtKB-KW"/>
</dbReference>
<keyword evidence="2" id="KW-0732">Signal</keyword>
<sequence>MEKHTTHTPDFLGISSGAWPALGGSTGAGEGVVIGLVDTGINPFHPSFATQTPTRRPVFTEGSKFKGTCATGERFPASACNGKIVGAQYFARAAVATGEFNASRDYASPFDADGHGRQVTHPF</sequence>